<name>A0A2L1GNR2_9BACT</name>
<dbReference type="GO" id="GO:0022857">
    <property type="term" value="F:transmembrane transporter activity"/>
    <property type="evidence" value="ECO:0007669"/>
    <property type="project" value="InterPro"/>
</dbReference>
<keyword evidence="7" id="KW-0813">Transport</keyword>
<keyword evidence="6 8" id="KW-0472">Membrane</keyword>
<evidence type="ECO:0000313" key="9">
    <source>
        <dbReference type="EMBL" id="AVD71257.1"/>
    </source>
</evidence>
<protein>
    <submittedName>
        <fullName evidence="9">Biopolymer transporter ExbD</fullName>
    </submittedName>
</protein>
<dbReference type="KEGG" id="deo:CAY53_07055"/>
<evidence type="ECO:0000256" key="8">
    <source>
        <dbReference type="SAM" id="Phobius"/>
    </source>
</evidence>
<dbReference type="AlphaFoldDB" id="A0A2L1GNR2"/>
<keyword evidence="7" id="KW-0653">Protein transport</keyword>
<evidence type="ECO:0000256" key="7">
    <source>
        <dbReference type="RuleBase" id="RU003879"/>
    </source>
</evidence>
<dbReference type="PANTHER" id="PTHR30558">
    <property type="entry name" value="EXBD MEMBRANE COMPONENT OF PMF-DRIVEN MACROMOLECULE IMPORT SYSTEM"/>
    <property type="match status" value="1"/>
</dbReference>
<evidence type="ECO:0000256" key="1">
    <source>
        <dbReference type="ARBA" id="ARBA00004162"/>
    </source>
</evidence>
<evidence type="ECO:0000256" key="2">
    <source>
        <dbReference type="ARBA" id="ARBA00005811"/>
    </source>
</evidence>
<reference evidence="9 10" key="1">
    <citation type="journal article" date="2018" name="MBio">
        <title>Insights into the evolution of host association through the isolation and characterization of a novel human periodontal pathobiont, Desulfobulbus oralis.</title>
        <authorList>
            <person name="Cross K.L."/>
            <person name="Chirania P."/>
            <person name="Xiong W."/>
            <person name="Beall C.J."/>
            <person name="Elkins J.G."/>
            <person name="Giannone R.J."/>
            <person name="Griffen A.L."/>
            <person name="Guss A.M."/>
            <person name="Hettich R.L."/>
            <person name="Joshi S.S."/>
            <person name="Mokrzan E.M."/>
            <person name="Martin R.K."/>
            <person name="Zhulin I.B."/>
            <person name="Leys E.J."/>
            <person name="Podar M."/>
        </authorList>
    </citation>
    <scope>NUCLEOTIDE SEQUENCE [LARGE SCALE GENOMIC DNA]</scope>
    <source>
        <strain evidence="9 10">ORNL</strain>
    </source>
</reference>
<feature type="transmembrane region" description="Helical" evidence="8">
    <location>
        <begin position="20"/>
        <end position="39"/>
    </location>
</feature>
<evidence type="ECO:0000256" key="4">
    <source>
        <dbReference type="ARBA" id="ARBA00022692"/>
    </source>
</evidence>
<dbReference type="EMBL" id="CP021255">
    <property type="protein sequence ID" value="AVD71257.1"/>
    <property type="molecule type" value="Genomic_DNA"/>
</dbReference>
<keyword evidence="4 7" id="KW-0812">Transmembrane</keyword>
<dbReference type="RefSeq" id="WP_104936527.1">
    <property type="nucleotide sequence ID" value="NZ_CP021255.1"/>
</dbReference>
<evidence type="ECO:0000256" key="6">
    <source>
        <dbReference type="ARBA" id="ARBA00023136"/>
    </source>
</evidence>
<proteinExistence type="inferred from homology"/>
<dbReference type="GO" id="GO:0015031">
    <property type="term" value="P:protein transport"/>
    <property type="evidence" value="ECO:0007669"/>
    <property type="project" value="UniProtKB-KW"/>
</dbReference>
<keyword evidence="10" id="KW-1185">Reference proteome</keyword>
<evidence type="ECO:0000256" key="3">
    <source>
        <dbReference type="ARBA" id="ARBA00022475"/>
    </source>
</evidence>
<sequence>MLHFDAKTTDEACTFDLTPLIDIIFILLLFFILAAAFAVRGLSLDLPHAQSSQALSGRVVELHLLADGTFVIDGVPTPREEVRMRIQNLVRHFRTNPGLLVLKAAPAAPVESLIFLVDEVRLQGGEKLHIGTASPTSAHEKP</sequence>
<evidence type="ECO:0000256" key="5">
    <source>
        <dbReference type="ARBA" id="ARBA00022989"/>
    </source>
</evidence>
<accession>A0A2L1GNR2</accession>
<organism evidence="9 10">
    <name type="scientific">Desulfobulbus oralis</name>
    <dbReference type="NCBI Taxonomy" id="1986146"/>
    <lineage>
        <taxon>Bacteria</taxon>
        <taxon>Pseudomonadati</taxon>
        <taxon>Thermodesulfobacteriota</taxon>
        <taxon>Desulfobulbia</taxon>
        <taxon>Desulfobulbales</taxon>
        <taxon>Desulfobulbaceae</taxon>
        <taxon>Desulfobulbus</taxon>
    </lineage>
</organism>
<comment type="subcellular location">
    <subcellularLocation>
        <location evidence="1">Cell membrane</location>
        <topology evidence="1">Single-pass membrane protein</topology>
    </subcellularLocation>
    <subcellularLocation>
        <location evidence="7">Cell membrane</location>
        <topology evidence="7">Single-pass type II membrane protein</topology>
    </subcellularLocation>
</comment>
<dbReference type="Pfam" id="PF02472">
    <property type="entry name" value="ExbD"/>
    <property type="match status" value="1"/>
</dbReference>
<evidence type="ECO:0000313" key="10">
    <source>
        <dbReference type="Proteomes" id="UP000239867"/>
    </source>
</evidence>
<dbReference type="PANTHER" id="PTHR30558:SF3">
    <property type="entry name" value="BIOPOLYMER TRANSPORT PROTEIN EXBD-RELATED"/>
    <property type="match status" value="1"/>
</dbReference>
<keyword evidence="5 8" id="KW-1133">Transmembrane helix</keyword>
<dbReference type="InterPro" id="IPR003400">
    <property type="entry name" value="ExbD"/>
</dbReference>
<comment type="similarity">
    <text evidence="2 7">Belongs to the ExbD/TolR family.</text>
</comment>
<keyword evidence="3" id="KW-1003">Cell membrane</keyword>
<dbReference type="GO" id="GO:0005886">
    <property type="term" value="C:plasma membrane"/>
    <property type="evidence" value="ECO:0007669"/>
    <property type="project" value="UniProtKB-SubCell"/>
</dbReference>
<dbReference type="OrthoDB" id="5460715at2"/>
<dbReference type="Proteomes" id="UP000239867">
    <property type="component" value="Chromosome"/>
</dbReference>
<gene>
    <name evidence="9" type="ORF">CAY53_07055</name>
</gene>